<dbReference type="RefSeq" id="WP_117395776.1">
    <property type="nucleotide sequence ID" value="NZ_CP021330.1"/>
</dbReference>
<dbReference type="EMBL" id="CP021330">
    <property type="protein sequence ID" value="AVX04539.1"/>
    <property type="molecule type" value="Genomic_DNA"/>
</dbReference>
<accession>A0A2R4MF91</accession>
<reference evidence="1 2" key="1">
    <citation type="submission" date="2017-05" db="EMBL/GenBank/DDBJ databases">
        <title>Genome Analysis of Maritalea myrionectae HL2708#5.</title>
        <authorList>
            <consortium name="Cotde Inc.-PKNU"/>
            <person name="Jang D."/>
            <person name="Oh H.-M."/>
        </authorList>
    </citation>
    <scope>NUCLEOTIDE SEQUENCE [LARGE SCALE GENOMIC DNA]</scope>
    <source>
        <strain evidence="1 2">HL2708#5</strain>
    </source>
</reference>
<organism evidence="1 2">
    <name type="scientific">Maritalea myrionectae</name>
    <dbReference type="NCBI Taxonomy" id="454601"/>
    <lineage>
        <taxon>Bacteria</taxon>
        <taxon>Pseudomonadati</taxon>
        <taxon>Pseudomonadota</taxon>
        <taxon>Alphaproteobacteria</taxon>
        <taxon>Hyphomicrobiales</taxon>
        <taxon>Devosiaceae</taxon>
        <taxon>Maritalea</taxon>
    </lineage>
</organism>
<proteinExistence type="predicted"/>
<evidence type="ECO:0000313" key="1">
    <source>
        <dbReference type="EMBL" id="AVX04539.1"/>
    </source>
</evidence>
<gene>
    <name evidence="1" type="ORF">MXMO3_02015</name>
</gene>
<sequence length="239" mass="26415">MINAEFEDLLLSVKPESAEAFYETIYTKCRAADLSAGAGLDLFRGLASWQQRQTDPVLQSYGFLYLSALLDSGQIEPTALPVGAIEACIVPYVEAASAHHVLSADGYFIHFMNHMTFFVGSAIEHMSYNYDDRRALVDLLLTIYLDARKNFSANEELCLAELILRANLSVDQYTGLLARLVPLSPSGFDGEWLIVTWQNSNRRNLAMVLHLLGQKVGTLPARAIADCLDAHSAHYLGAK</sequence>
<protein>
    <submittedName>
        <fullName evidence="1">Uncharacterized protein</fullName>
    </submittedName>
</protein>
<keyword evidence="2" id="KW-1185">Reference proteome</keyword>
<dbReference type="AlphaFoldDB" id="A0A2R4MF91"/>
<dbReference type="Proteomes" id="UP000258927">
    <property type="component" value="Chromosome"/>
</dbReference>
<evidence type="ECO:0000313" key="2">
    <source>
        <dbReference type="Proteomes" id="UP000258927"/>
    </source>
</evidence>
<name>A0A2R4MF91_9HYPH</name>
<dbReference type="KEGG" id="mmyr:MXMO3_02015"/>